<protein>
    <submittedName>
        <fullName evidence="1">Uncharacterized protein</fullName>
    </submittedName>
</protein>
<organism evidence="1 2">
    <name type="scientific">Ornithinibacillus halotolerans</name>
    <dbReference type="NCBI Taxonomy" id="1274357"/>
    <lineage>
        <taxon>Bacteria</taxon>
        <taxon>Bacillati</taxon>
        <taxon>Bacillota</taxon>
        <taxon>Bacilli</taxon>
        <taxon>Bacillales</taxon>
        <taxon>Bacillaceae</taxon>
        <taxon>Ornithinibacillus</taxon>
    </lineage>
</organism>
<reference evidence="1" key="2">
    <citation type="submission" date="2020-09" db="EMBL/GenBank/DDBJ databases">
        <authorList>
            <person name="Sun Q."/>
            <person name="Zhou Y."/>
        </authorList>
    </citation>
    <scope>NUCLEOTIDE SEQUENCE</scope>
    <source>
        <strain evidence="1">CGMCC 1.12408</strain>
    </source>
</reference>
<reference evidence="1" key="1">
    <citation type="journal article" date="2014" name="Int. J. Syst. Evol. Microbiol.">
        <title>Complete genome sequence of Corynebacterium casei LMG S-19264T (=DSM 44701T), isolated from a smear-ripened cheese.</title>
        <authorList>
            <consortium name="US DOE Joint Genome Institute (JGI-PGF)"/>
            <person name="Walter F."/>
            <person name="Albersmeier A."/>
            <person name="Kalinowski J."/>
            <person name="Ruckert C."/>
        </authorList>
    </citation>
    <scope>NUCLEOTIDE SEQUENCE</scope>
    <source>
        <strain evidence="1">CGMCC 1.12408</strain>
    </source>
</reference>
<comment type="caution">
    <text evidence="1">The sequence shown here is derived from an EMBL/GenBank/DDBJ whole genome shotgun (WGS) entry which is preliminary data.</text>
</comment>
<name>A0A916RTX5_9BACI</name>
<evidence type="ECO:0000313" key="1">
    <source>
        <dbReference type="EMBL" id="GGA69526.1"/>
    </source>
</evidence>
<evidence type="ECO:0000313" key="2">
    <source>
        <dbReference type="Proteomes" id="UP000613512"/>
    </source>
</evidence>
<proteinExistence type="predicted"/>
<keyword evidence="2" id="KW-1185">Reference proteome</keyword>
<dbReference type="AlphaFoldDB" id="A0A916RTX5"/>
<dbReference type="Proteomes" id="UP000613512">
    <property type="component" value="Unassembled WGS sequence"/>
</dbReference>
<sequence length="84" mass="9297">MTELNCPYCKRRRSFIEKEQNKYECESCNNVFRQCKVKNCSNLVNYGIVCKECVGKGIKNGGSAGLSVLAVAGGVALKMIRKSK</sequence>
<gene>
    <name evidence="1" type="ORF">GCM10008025_11860</name>
</gene>
<accession>A0A916RTX5</accession>
<dbReference type="RefSeq" id="WP_188383785.1">
    <property type="nucleotide sequence ID" value="NZ_BMEY01000005.1"/>
</dbReference>
<dbReference type="EMBL" id="BMEY01000005">
    <property type="protein sequence ID" value="GGA69526.1"/>
    <property type="molecule type" value="Genomic_DNA"/>
</dbReference>